<feature type="compositionally biased region" description="Polar residues" evidence="1">
    <location>
        <begin position="113"/>
        <end position="123"/>
    </location>
</feature>
<organism evidence="2">
    <name type="scientific">Tanacetum cinerariifolium</name>
    <name type="common">Dalmatian daisy</name>
    <name type="synonym">Chrysanthemum cinerariifolium</name>
    <dbReference type="NCBI Taxonomy" id="118510"/>
    <lineage>
        <taxon>Eukaryota</taxon>
        <taxon>Viridiplantae</taxon>
        <taxon>Streptophyta</taxon>
        <taxon>Embryophyta</taxon>
        <taxon>Tracheophyta</taxon>
        <taxon>Spermatophyta</taxon>
        <taxon>Magnoliopsida</taxon>
        <taxon>eudicotyledons</taxon>
        <taxon>Gunneridae</taxon>
        <taxon>Pentapetalae</taxon>
        <taxon>asterids</taxon>
        <taxon>campanulids</taxon>
        <taxon>Asterales</taxon>
        <taxon>Asteraceae</taxon>
        <taxon>Asteroideae</taxon>
        <taxon>Anthemideae</taxon>
        <taxon>Anthemidinae</taxon>
        <taxon>Tanacetum</taxon>
    </lineage>
</organism>
<dbReference type="AlphaFoldDB" id="A0A699K779"/>
<feature type="compositionally biased region" description="Basic and acidic residues" evidence="1">
    <location>
        <begin position="96"/>
        <end position="106"/>
    </location>
</feature>
<name>A0A699K779_TANCI</name>
<comment type="caution">
    <text evidence="2">The sequence shown here is derived from an EMBL/GenBank/DDBJ whole genome shotgun (WGS) entry which is preliminary data.</text>
</comment>
<feature type="region of interest" description="Disordered" evidence="1">
    <location>
        <begin position="94"/>
        <end position="186"/>
    </location>
</feature>
<dbReference type="EMBL" id="BKCJ010489507">
    <property type="protein sequence ID" value="GFA79605.1"/>
    <property type="molecule type" value="Genomic_DNA"/>
</dbReference>
<feature type="region of interest" description="Disordered" evidence="1">
    <location>
        <begin position="47"/>
        <end position="82"/>
    </location>
</feature>
<evidence type="ECO:0000256" key="1">
    <source>
        <dbReference type="SAM" id="MobiDB-lite"/>
    </source>
</evidence>
<feature type="compositionally biased region" description="Acidic residues" evidence="1">
    <location>
        <begin position="125"/>
        <end position="137"/>
    </location>
</feature>
<gene>
    <name evidence="2" type="ORF">Tci_651577</name>
</gene>
<feature type="compositionally biased region" description="Pro residues" evidence="1">
    <location>
        <begin position="48"/>
        <end position="79"/>
    </location>
</feature>
<reference evidence="2" key="1">
    <citation type="journal article" date="2019" name="Sci. Rep.">
        <title>Draft genome of Tanacetum cinerariifolium, the natural source of mosquito coil.</title>
        <authorList>
            <person name="Yamashiro T."/>
            <person name="Shiraishi A."/>
            <person name="Satake H."/>
            <person name="Nakayama K."/>
        </authorList>
    </citation>
    <scope>NUCLEOTIDE SEQUENCE</scope>
</reference>
<proteinExistence type="predicted"/>
<sequence>MSDTSSAVTYTSVYTDSKPWRYYEEESAKAGSPRVIVYGYDGLFMQPVAPPSPDYVPGPEHPPSPDYVPGPEYPPPPIEIPYVPKLEYPEYLVPSDAKETLEDQPLRVDASPIATSPSYVANSDPNEDPEEDPDDDHADYPIGGIGDDEPSDDEDDHDDTDDEDEEPFKDKEDDEEEEEHLALANSSAVPIVDPVLLAGDTETCLRRARKTVRLEPPMSSSMEACIARHAALLSPPLPIPISMRASRMTDIPEADVPPRKRAFLTTLTPGFEVGESSTTGVVRQPGPKEDRLDHRRTAMLLDREAMYAREACVGSEDRSAAIAAYVRILEAQVAGLIA</sequence>
<accession>A0A699K779</accession>
<evidence type="ECO:0000313" key="2">
    <source>
        <dbReference type="EMBL" id="GFA79605.1"/>
    </source>
</evidence>
<protein>
    <submittedName>
        <fullName evidence="2">Uncharacterized protein</fullName>
    </submittedName>
</protein>
<feature type="compositionally biased region" description="Acidic residues" evidence="1">
    <location>
        <begin position="146"/>
        <end position="179"/>
    </location>
</feature>